<dbReference type="OrthoDB" id="187863at2"/>
<proteinExistence type="predicted"/>
<reference evidence="2 3" key="1">
    <citation type="submission" date="2016-07" db="EMBL/GenBank/DDBJ databases">
        <title>Draft genome sequence of Prauserella sp. YIM 121212, isolated from alkaline soil.</title>
        <authorList>
            <person name="Ruckert C."/>
            <person name="Albersmeier A."/>
            <person name="Jiang C.-L."/>
            <person name="Jiang Y."/>
            <person name="Kalinowski J."/>
            <person name="Schneider O."/>
            <person name="Winkler A."/>
            <person name="Zotchev S.B."/>
        </authorList>
    </citation>
    <scope>NUCLEOTIDE SEQUENCE [LARGE SCALE GENOMIC DNA]</scope>
    <source>
        <strain evidence="2 3">YIM 121212</strain>
    </source>
</reference>
<gene>
    <name evidence="2" type="ORF">BA062_31035</name>
</gene>
<keyword evidence="1" id="KW-0812">Transmembrane</keyword>
<evidence type="ECO:0000313" key="2">
    <source>
        <dbReference type="EMBL" id="PXY21975.1"/>
    </source>
</evidence>
<dbReference type="AlphaFoldDB" id="A0A318M112"/>
<feature type="transmembrane region" description="Helical" evidence="1">
    <location>
        <begin position="125"/>
        <end position="145"/>
    </location>
</feature>
<dbReference type="Pfam" id="PF20554">
    <property type="entry name" value="DUF6766"/>
    <property type="match status" value="1"/>
</dbReference>
<dbReference type="Proteomes" id="UP000247892">
    <property type="component" value="Unassembled WGS sequence"/>
</dbReference>
<dbReference type="InterPro" id="IPR046657">
    <property type="entry name" value="DUF6766"/>
</dbReference>
<sequence length="224" mass="24978">MRRFLRDNGLSVVFGLLFLGSLVGQTFAGHADYVNRQLARGGDPVSFWAYVTSSDFAVDVAENWQSEYLQFFLYVMATVWLVQRGSPESKQLGRIGRESDEDQLVGRHVTESSPRWARTGGWRTVLFARSLGLVMGVLFLSSWLAQSVAGMSAFNAEQLADFTDPLTWPQYVTSADFWSRTLQNWQSEFLAIGSMAILSVYLRERGSPESKPVGASHTVTDESG</sequence>
<evidence type="ECO:0000256" key="1">
    <source>
        <dbReference type="SAM" id="Phobius"/>
    </source>
</evidence>
<protein>
    <submittedName>
        <fullName evidence="2">Uncharacterized protein</fullName>
    </submittedName>
</protein>
<keyword evidence="3" id="KW-1185">Reference proteome</keyword>
<evidence type="ECO:0000313" key="3">
    <source>
        <dbReference type="Proteomes" id="UP000247892"/>
    </source>
</evidence>
<comment type="caution">
    <text evidence="2">The sequence shown here is derived from an EMBL/GenBank/DDBJ whole genome shotgun (WGS) entry which is preliminary data.</text>
</comment>
<keyword evidence="1" id="KW-1133">Transmembrane helix</keyword>
<accession>A0A318M112</accession>
<keyword evidence="1" id="KW-0472">Membrane</keyword>
<dbReference type="RefSeq" id="WP_110342768.1">
    <property type="nucleotide sequence ID" value="NZ_MASU01000014.1"/>
</dbReference>
<dbReference type="EMBL" id="MASU01000014">
    <property type="protein sequence ID" value="PXY21975.1"/>
    <property type="molecule type" value="Genomic_DNA"/>
</dbReference>
<name>A0A318M112_9PSEU</name>
<organism evidence="2 3">
    <name type="scientific">Prauserella flavalba</name>
    <dbReference type="NCBI Taxonomy" id="1477506"/>
    <lineage>
        <taxon>Bacteria</taxon>
        <taxon>Bacillati</taxon>
        <taxon>Actinomycetota</taxon>
        <taxon>Actinomycetes</taxon>
        <taxon>Pseudonocardiales</taxon>
        <taxon>Pseudonocardiaceae</taxon>
        <taxon>Prauserella</taxon>
    </lineage>
</organism>